<comment type="caution">
    <text evidence="5">The sequence shown here is derived from an EMBL/GenBank/DDBJ whole genome shotgun (WGS) entry which is preliminary data.</text>
</comment>
<proteinExistence type="inferred from homology"/>
<dbReference type="RefSeq" id="WP_184856086.1">
    <property type="nucleotide sequence ID" value="NZ_JACHLK010000002.1"/>
</dbReference>
<dbReference type="InterPro" id="IPR028082">
    <property type="entry name" value="Peripla_BP_I"/>
</dbReference>
<protein>
    <submittedName>
        <fullName evidence="5">ABC-type branched-subunit amino acid transport system substrate-binding protein</fullName>
    </submittedName>
</protein>
<dbReference type="SUPFAM" id="SSF53822">
    <property type="entry name" value="Periplasmic binding protein-like I"/>
    <property type="match status" value="1"/>
</dbReference>
<feature type="chain" id="PRO_5030575011" evidence="3">
    <location>
        <begin position="26"/>
        <end position="384"/>
    </location>
</feature>
<dbReference type="Gene3D" id="3.40.50.2300">
    <property type="match status" value="2"/>
</dbReference>
<feature type="domain" description="Leucine-binding protein" evidence="4">
    <location>
        <begin position="36"/>
        <end position="357"/>
    </location>
</feature>
<name>A0A7X0U823_9BURK</name>
<evidence type="ECO:0000259" key="4">
    <source>
        <dbReference type="Pfam" id="PF13458"/>
    </source>
</evidence>
<dbReference type="PANTHER" id="PTHR47235">
    <property type="entry name" value="BLR6548 PROTEIN"/>
    <property type="match status" value="1"/>
</dbReference>
<dbReference type="PANTHER" id="PTHR47235:SF1">
    <property type="entry name" value="BLR6548 PROTEIN"/>
    <property type="match status" value="1"/>
</dbReference>
<dbReference type="AlphaFoldDB" id="A0A7X0U823"/>
<keyword evidence="6" id="KW-1185">Reference proteome</keyword>
<evidence type="ECO:0000256" key="1">
    <source>
        <dbReference type="ARBA" id="ARBA00010062"/>
    </source>
</evidence>
<organism evidence="5 6">
    <name type="scientific">Acidovorax soli</name>
    <dbReference type="NCBI Taxonomy" id="592050"/>
    <lineage>
        <taxon>Bacteria</taxon>
        <taxon>Pseudomonadati</taxon>
        <taxon>Pseudomonadota</taxon>
        <taxon>Betaproteobacteria</taxon>
        <taxon>Burkholderiales</taxon>
        <taxon>Comamonadaceae</taxon>
        <taxon>Acidovorax</taxon>
    </lineage>
</organism>
<keyword evidence="2 3" id="KW-0732">Signal</keyword>
<dbReference type="InterPro" id="IPR028081">
    <property type="entry name" value="Leu-bd"/>
</dbReference>
<accession>A0A7X0U823</accession>
<reference evidence="5 6" key="1">
    <citation type="submission" date="2020-08" db="EMBL/GenBank/DDBJ databases">
        <title>Functional genomics of gut bacteria from endangered species of beetles.</title>
        <authorList>
            <person name="Carlos-Shanley C."/>
        </authorList>
    </citation>
    <scope>NUCLEOTIDE SEQUENCE [LARGE SCALE GENOMIC DNA]</scope>
    <source>
        <strain evidence="5 6">S00198</strain>
    </source>
</reference>
<dbReference type="Pfam" id="PF13458">
    <property type="entry name" value="Peripla_BP_6"/>
    <property type="match status" value="1"/>
</dbReference>
<evidence type="ECO:0000256" key="2">
    <source>
        <dbReference type="ARBA" id="ARBA00022729"/>
    </source>
</evidence>
<dbReference type="CDD" id="cd06326">
    <property type="entry name" value="PBP1_ABC_ligand_binding-like"/>
    <property type="match status" value="1"/>
</dbReference>
<comment type="similarity">
    <text evidence="1">Belongs to the leucine-binding protein family.</text>
</comment>
<sequence>MQRRQFTQSLLATATGLSLAPCAWAGPQDPIDAKVVTIGCSLGMTGPLASLGKELKQGLDAGIAQANARSGGTHGRELRLLALDDGYEPARSEENVRKLIADGNVAALLSCMGTPNNQRIMPLVDEAQIPYVAPQSGASSLRKPEYRSVFHVRAGYSDEAQRLAKKLVAMGITDLAVVYQDTVFGREFLADVNNALKAVNQPAPKAFKLDAKGEQVAQVVQQAIGAKPMTVLLGTAGDVSAALVNEFRKVSASTPLAATSVAFSGENLRQLGAKAGGLAVSMVMPDATRTSVALVREYQRAMRAAGQQEFSARSFEGYVNARVLIDGLDRAGKDLSRAKLRSALAGMRNNDMGGFLVDFAGGTPFVGSKFIDLGIMGSNGKFVG</sequence>
<evidence type="ECO:0000256" key="3">
    <source>
        <dbReference type="SAM" id="SignalP"/>
    </source>
</evidence>
<feature type="signal peptide" evidence="3">
    <location>
        <begin position="1"/>
        <end position="25"/>
    </location>
</feature>
<gene>
    <name evidence="5" type="ORF">HNP48_001325</name>
</gene>
<dbReference type="EMBL" id="JACHLK010000002">
    <property type="protein sequence ID" value="MBB6558661.1"/>
    <property type="molecule type" value="Genomic_DNA"/>
</dbReference>
<evidence type="ECO:0000313" key="5">
    <source>
        <dbReference type="EMBL" id="MBB6558661.1"/>
    </source>
</evidence>
<evidence type="ECO:0000313" key="6">
    <source>
        <dbReference type="Proteomes" id="UP000575083"/>
    </source>
</evidence>
<dbReference type="Proteomes" id="UP000575083">
    <property type="component" value="Unassembled WGS sequence"/>
</dbReference>